<reference evidence="3" key="1">
    <citation type="journal article" date="2020" name="Stud. Mycol.">
        <title>101 Dothideomycetes genomes: a test case for predicting lifestyles and emergence of pathogens.</title>
        <authorList>
            <person name="Haridas S."/>
            <person name="Albert R."/>
            <person name="Binder M."/>
            <person name="Bloem J."/>
            <person name="Labutti K."/>
            <person name="Salamov A."/>
            <person name="Andreopoulos B."/>
            <person name="Baker S."/>
            <person name="Barry K."/>
            <person name="Bills G."/>
            <person name="Bluhm B."/>
            <person name="Cannon C."/>
            <person name="Castanera R."/>
            <person name="Culley D."/>
            <person name="Daum C."/>
            <person name="Ezra D."/>
            <person name="Gonzalez J."/>
            <person name="Henrissat B."/>
            <person name="Kuo A."/>
            <person name="Liang C."/>
            <person name="Lipzen A."/>
            <person name="Lutzoni F."/>
            <person name="Magnuson J."/>
            <person name="Mondo S."/>
            <person name="Nolan M."/>
            <person name="Ohm R."/>
            <person name="Pangilinan J."/>
            <person name="Park H.-J."/>
            <person name="Ramirez L."/>
            <person name="Alfaro M."/>
            <person name="Sun H."/>
            <person name="Tritt A."/>
            <person name="Yoshinaga Y."/>
            <person name="Zwiers L.-H."/>
            <person name="Turgeon B."/>
            <person name="Goodwin S."/>
            <person name="Spatafora J."/>
            <person name="Crous P."/>
            <person name="Grigoriev I."/>
        </authorList>
    </citation>
    <scope>NUCLEOTIDE SEQUENCE</scope>
    <source>
        <strain evidence="3">CBS 175.79</strain>
    </source>
</reference>
<dbReference type="AlphaFoldDB" id="A0A6A5XU33"/>
<dbReference type="RefSeq" id="XP_033385204.1">
    <property type="nucleotide sequence ID" value="XM_033527336.1"/>
</dbReference>
<dbReference type="OrthoDB" id="5372703at2759"/>
<evidence type="ECO:0000313" key="3">
    <source>
        <dbReference type="EMBL" id="KAF2016865.1"/>
    </source>
</evidence>
<feature type="compositionally biased region" description="Polar residues" evidence="1">
    <location>
        <begin position="118"/>
        <end position="128"/>
    </location>
</feature>
<proteinExistence type="predicted"/>
<dbReference type="EMBL" id="ML978068">
    <property type="protein sequence ID" value="KAF2016865.1"/>
    <property type="molecule type" value="Genomic_DNA"/>
</dbReference>
<sequence>MKRASCEELSPASKRHCRPSDPSAPETIKRPHHAPLSTPPSPMPTHSQCSHVQDAHQNAVCAPLPEHSAARSIIDWIYDTPSICNRSGDGVSSPVDDAHVSEDIMSESSRRREKRQARSCSPTKKGSQYRNTVLKPANVLVDVIHDLPSDIEALLPDDLRDILDLRPPGTDKTTQDNTEFGGRETELADKISELVAVYRDECRKLATKPGSEPEYRTHLYGDVIEKLAEIPLWDQTLSSICSDKLWCTPLKPPAPTPLMSLLWPTLPAHTVPARPQETSVNLPTEISPDSNALRLQPDGRPFNLAFSRLPTGPSESSASASELDDSITTPKPDITVGISREAFSPPHAGLLEYWQAGKAVFSDPHATQGDMRFPFFFIEAKGLATNGNLIGAQNQAAGGGACAIRLLDSLAKQDPGTGTPRIIFSSTTEGAVHELWVHYWLADDNGVVKYHMTCLGAWRTTLDRHAREYVTALAIILRWGVDVFYPQIKQALDRVLEAAITAT</sequence>
<dbReference type="PANTHER" id="PTHR42470:SF1">
    <property type="entry name" value="VAST DOMAIN-CONTAINING PROTEIN"/>
    <property type="match status" value="1"/>
</dbReference>
<keyword evidence="4" id="KW-1185">Reference proteome</keyword>
<name>A0A6A5XU33_9PLEO</name>
<evidence type="ECO:0000259" key="2">
    <source>
        <dbReference type="Pfam" id="PF25545"/>
    </source>
</evidence>
<feature type="region of interest" description="Disordered" evidence="1">
    <location>
        <begin position="1"/>
        <end position="51"/>
    </location>
</feature>
<gene>
    <name evidence="3" type="ORF">BU24DRAFT_419917</name>
</gene>
<feature type="region of interest" description="Disordered" evidence="1">
    <location>
        <begin position="88"/>
        <end position="128"/>
    </location>
</feature>
<feature type="domain" description="DUF7924" evidence="2">
    <location>
        <begin position="325"/>
        <end position="492"/>
    </location>
</feature>
<dbReference type="InterPro" id="IPR057684">
    <property type="entry name" value="DUF7924"/>
</dbReference>
<dbReference type="Pfam" id="PF25545">
    <property type="entry name" value="DUF7924"/>
    <property type="match status" value="1"/>
</dbReference>
<organism evidence="3 4">
    <name type="scientific">Aaosphaeria arxii CBS 175.79</name>
    <dbReference type="NCBI Taxonomy" id="1450172"/>
    <lineage>
        <taxon>Eukaryota</taxon>
        <taxon>Fungi</taxon>
        <taxon>Dikarya</taxon>
        <taxon>Ascomycota</taxon>
        <taxon>Pezizomycotina</taxon>
        <taxon>Dothideomycetes</taxon>
        <taxon>Pleosporomycetidae</taxon>
        <taxon>Pleosporales</taxon>
        <taxon>Pleosporales incertae sedis</taxon>
        <taxon>Aaosphaeria</taxon>
    </lineage>
</organism>
<dbReference type="PANTHER" id="PTHR42470">
    <property type="entry name" value="VAST DOMAIN-CONTAINING PROTEIN"/>
    <property type="match status" value="1"/>
</dbReference>
<protein>
    <recommendedName>
        <fullName evidence="2">DUF7924 domain-containing protein</fullName>
    </recommendedName>
</protein>
<dbReference type="Proteomes" id="UP000799778">
    <property type="component" value="Unassembled WGS sequence"/>
</dbReference>
<dbReference type="GeneID" id="54284733"/>
<evidence type="ECO:0000256" key="1">
    <source>
        <dbReference type="SAM" id="MobiDB-lite"/>
    </source>
</evidence>
<evidence type="ECO:0000313" key="4">
    <source>
        <dbReference type="Proteomes" id="UP000799778"/>
    </source>
</evidence>
<accession>A0A6A5XU33</accession>
<feature type="region of interest" description="Disordered" evidence="1">
    <location>
        <begin position="308"/>
        <end position="331"/>
    </location>
</feature>